<organism evidence="11 13">
    <name type="scientific">Paramecium sonneborni</name>
    <dbReference type="NCBI Taxonomy" id="65129"/>
    <lineage>
        <taxon>Eukaryota</taxon>
        <taxon>Sar</taxon>
        <taxon>Alveolata</taxon>
        <taxon>Ciliophora</taxon>
        <taxon>Intramacronucleata</taxon>
        <taxon>Oligohymenophorea</taxon>
        <taxon>Peniculida</taxon>
        <taxon>Parameciidae</taxon>
        <taxon>Paramecium</taxon>
    </lineage>
</organism>
<keyword evidence="4 8" id="KW-0863">Zinc-finger</keyword>
<evidence type="ECO:0000256" key="6">
    <source>
        <dbReference type="ARBA" id="ARBA00022989"/>
    </source>
</evidence>
<dbReference type="EMBL" id="CAJJDN010000060">
    <property type="protein sequence ID" value="CAD8093223.1"/>
    <property type="molecule type" value="Genomic_DNA"/>
</dbReference>
<dbReference type="Pfam" id="PF13639">
    <property type="entry name" value="zf-RING_2"/>
    <property type="match status" value="1"/>
</dbReference>
<dbReference type="Proteomes" id="UP000692954">
    <property type="component" value="Unassembled WGS sequence"/>
</dbReference>
<feature type="transmembrane region" description="Helical" evidence="9">
    <location>
        <begin position="9"/>
        <end position="29"/>
    </location>
</feature>
<keyword evidence="13" id="KW-1185">Reference proteome</keyword>
<evidence type="ECO:0000313" key="11">
    <source>
        <dbReference type="EMBL" id="CAD8093223.1"/>
    </source>
</evidence>
<reference evidence="11" key="1">
    <citation type="submission" date="2021-01" db="EMBL/GenBank/DDBJ databases">
        <authorList>
            <consortium name="Genoscope - CEA"/>
            <person name="William W."/>
        </authorList>
    </citation>
    <scope>NUCLEOTIDE SEQUENCE</scope>
</reference>
<dbReference type="PANTHER" id="PTHR46539">
    <property type="entry name" value="E3 UBIQUITIN-PROTEIN LIGASE ATL42"/>
    <property type="match status" value="1"/>
</dbReference>
<dbReference type="AlphaFoldDB" id="A0A8S1NV08"/>
<evidence type="ECO:0000256" key="8">
    <source>
        <dbReference type="PROSITE-ProRule" id="PRU00175"/>
    </source>
</evidence>
<dbReference type="SMART" id="SM00184">
    <property type="entry name" value="RING"/>
    <property type="match status" value="1"/>
</dbReference>
<keyword evidence="5" id="KW-0862">Zinc</keyword>
<keyword evidence="3" id="KW-0479">Metal-binding</keyword>
<gene>
    <name evidence="11" type="ORF">PSON_ATCC_30995.1.T0600157</name>
    <name evidence="12" type="ORF">PSON_ATCC_30995.1.T0600158</name>
</gene>
<comment type="caution">
    <text evidence="11">The sequence shown here is derived from an EMBL/GenBank/DDBJ whole genome shotgun (WGS) entry which is preliminary data.</text>
</comment>
<evidence type="ECO:0000256" key="9">
    <source>
        <dbReference type="SAM" id="Phobius"/>
    </source>
</evidence>
<feature type="domain" description="RING-type" evidence="10">
    <location>
        <begin position="169"/>
        <end position="211"/>
    </location>
</feature>
<evidence type="ECO:0000256" key="1">
    <source>
        <dbReference type="ARBA" id="ARBA00004370"/>
    </source>
</evidence>
<evidence type="ECO:0000259" key="10">
    <source>
        <dbReference type="PROSITE" id="PS50089"/>
    </source>
</evidence>
<dbReference type="SMART" id="SM01197">
    <property type="entry name" value="FANCL_C"/>
    <property type="match status" value="1"/>
</dbReference>
<proteinExistence type="predicted"/>
<evidence type="ECO:0000256" key="3">
    <source>
        <dbReference type="ARBA" id="ARBA00022723"/>
    </source>
</evidence>
<keyword evidence="2 9" id="KW-0812">Transmembrane</keyword>
<protein>
    <recommendedName>
        <fullName evidence="10">RING-type domain-containing protein</fullName>
    </recommendedName>
</protein>
<keyword evidence="6 9" id="KW-1133">Transmembrane helix</keyword>
<name>A0A8S1NV08_9CILI</name>
<dbReference type="GO" id="GO:0008270">
    <property type="term" value="F:zinc ion binding"/>
    <property type="evidence" value="ECO:0007669"/>
    <property type="project" value="UniProtKB-KW"/>
</dbReference>
<comment type="subcellular location">
    <subcellularLocation>
        <location evidence="1">Membrane</location>
    </subcellularLocation>
</comment>
<dbReference type="PROSITE" id="PS50089">
    <property type="entry name" value="ZF_RING_2"/>
    <property type="match status" value="1"/>
</dbReference>
<dbReference type="PANTHER" id="PTHR46539:SF9">
    <property type="entry name" value="RING-H2 FINGER PROTEIN ATL56"/>
    <property type="match status" value="1"/>
</dbReference>
<evidence type="ECO:0000313" key="12">
    <source>
        <dbReference type="EMBL" id="CAD8093225.1"/>
    </source>
</evidence>
<evidence type="ECO:0000256" key="7">
    <source>
        <dbReference type="ARBA" id="ARBA00023136"/>
    </source>
</evidence>
<evidence type="ECO:0000256" key="2">
    <source>
        <dbReference type="ARBA" id="ARBA00022692"/>
    </source>
</evidence>
<keyword evidence="7 9" id="KW-0472">Membrane</keyword>
<evidence type="ECO:0000256" key="5">
    <source>
        <dbReference type="ARBA" id="ARBA00022833"/>
    </source>
</evidence>
<sequence>MILIDIIKLLIKVIFKYVLPILFTSFIIYEWPNLNANQARILMSINVVLIVRLENCFAFYRFYKQKSRFEYEMTIFLATVKVVNSFQAQPASESIYIIICEWVFDLFLLSNALCYAFSFCTIIIFVLIVIFGLIRGEIPIVNRALSPEELQRLTRKPWVEYQVQQQEDCPICLCQLEQMEIVVQLPKCNHYFHDTCIDEWLNTKPLCPSCRNNVRIALLND</sequence>
<feature type="transmembrane region" description="Helical" evidence="9">
    <location>
        <begin position="112"/>
        <end position="134"/>
    </location>
</feature>
<evidence type="ECO:0000313" key="13">
    <source>
        <dbReference type="Proteomes" id="UP000692954"/>
    </source>
</evidence>
<dbReference type="EMBL" id="CAJJDN010000060">
    <property type="protein sequence ID" value="CAD8093225.1"/>
    <property type="molecule type" value="Genomic_DNA"/>
</dbReference>
<accession>A0A8S1NV08</accession>
<dbReference type="InterPro" id="IPR001841">
    <property type="entry name" value="Znf_RING"/>
</dbReference>
<feature type="transmembrane region" description="Helical" evidence="9">
    <location>
        <begin position="41"/>
        <end position="63"/>
    </location>
</feature>
<dbReference type="GO" id="GO:0016020">
    <property type="term" value="C:membrane"/>
    <property type="evidence" value="ECO:0007669"/>
    <property type="project" value="UniProtKB-SubCell"/>
</dbReference>
<evidence type="ECO:0000256" key="4">
    <source>
        <dbReference type="ARBA" id="ARBA00022771"/>
    </source>
</evidence>
<dbReference type="OrthoDB" id="297832at2759"/>